<dbReference type="Proteomes" id="UP000593568">
    <property type="component" value="Unassembled WGS sequence"/>
</dbReference>
<evidence type="ECO:0000313" key="2">
    <source>
        <dbReference type="Proteomes" id="UP000593568"/>
    </source>
</evidence>
<sequence length="147" mass="16514">MVNKLAANVLDFQQQTLNFQKEMKDFQQKTEVSIRELTTSIEKLTSQGKLPSQTEPNPRQNANAVMLQSRKVWRYGATDENLLRNIRYSALEQTQIDVQMLKGQMETKVLLASSIDGSLSPSGAHASGLGDLNMPYFLHLAVKCDKN</sequence>
<keyword evidence="2" id="KW-1185">Reference proteome</keyword>
<dbReference type="EMBL" id="JABEZW010215662">
    <property type="protein sequence ID" value="MBA0784617.1"/>
    <property type="molecule type" value="Genomic_DNA"/>
</dbReference>
<proteinExistence type="predicted"/>
<evidence type="ECO:0000313" key="1">
    <source>
        <dbReference type="EMBL" id="MBA0784617.1"/>
    </source>
</evidence>
<organism evidence="1 2">
    <name type="scientific">Gossypium trilobum</name>
    <dbReference type="NCBI Taxonomy" id="34281"/>
    <lineage>
        <taxon>Eukaryota</taxon>
        <taxon>Viridiplantae</taxon>
        <taxon>Streptophyta</taxon>
        <taxon>Embryophyta</taxon>
        <taxon>Tracheophyta</taxon>
        <taxon>Spermatophyta</taxon>
        <taxon>Magnoliopsida</taxon>
        <taxon>eudicotyledons</taxon>
        <taxon>Gunneridae</taxon>
        <taxon>Pentapetalae</taxon>
        <taxon>rosids</taxon>
        <taxon>malvids</taxon>
        <taxon>Malvales</taxon>
        <taxon>Malvaceae</taxon>
        <taxon>Malvoideae</taxon>
        <taxon>Gossypium</taxon>
    </lineage>
</organism>
<protein>
    <submittedName>
        <fullName evidence="1">Uncharacterized protein</fullName>
    </submittedName>
</protein>
<comment type="caution">
    <text evidence="1">The sequence shown here is derived from an EMBL/GenBank/DDBJ whole genome shotgun (WGS) entry which is preliminary data.</text>
</comment>
<gene>
    <name evidence="1" type="ORF">Gotri_006860</name>
</gene>
<reference evidence="1 2" key="1">
    <citation type="journal article" date="2019" name="Genome Biol. Evol.">
        <title>Insights into the evolution of the New World diploid cottons (Gossypium, subgenus Houzingenia) based on genome sequencing.</title>
        <authorList>
            <person name="Grover C.E."/>
            <person name="Arick M.A. 2nd"/>
            <person name="Thrash A."/>
            <person name="Conover J.L."/>
            <person name="Sanders W.S."/>
            <person name="Peterson D.G."/>
            <person name="Frelichowski J.E."/>
            <person name="Scheffler J.A."/>
            <person name="Scheffler B.E."/>
            <person name="Wendel J.F."/>
        </authorList>
    </citation>
    <scope>NUCLEOTIDE SEQUENCE [LARGE SCALE GENOMIC DNA]</scope>
    <source>
        <strain evidence="1">8</strain>
        <tissue evidence="1">Leaf</tissue>
    </source>
</reference>
<name>A0A7J9FHB0_9ROSI</name>
<accession>A0A7J9FHB0</accession>
<dbReference type="AlphaFoldDB" id="A0A7J9FHB0"/>